<accession>A0ABC9Z1Q2</accession>
<evidence type="ECO:0008006" key="4">
    <source>
        <dbReference type="Google" id="ProtNLM"/>
    </source>
</evidence>
<name>A0ABC9Z1Q2_9NOCA</name>
<dbReference type="EMBL" id="BBYQ01000122">
    <property type="protein sequence ID" value="GAP31649.1"/>
    <property type="molecule type" value="Genomic_DNA"/>
</dbReference>
<dbReference type="AlphaFoldDB" id="A0ABC9Z1Q2"/>
<proteinExistence type="predicted"/>
<dbReference type="Proteomes" id="UP000037179">
    <property type="component" value="Unassembled WGS sequence"/>
</dbReference>
<comment type="caution">
    <text evidence="2">The sequence shown here is derived from an EMBL/GenBank/DDBJ whole genome shotgun (WGS) entry which is preliminary data.</text>
</comment>
<feature type="transmembrane region" description="Helical" evidence="1">
    <location>
        <begin position="25"/>
        <end position="46"/>
    </location>
</feature>
<reference evidence="3" key="1">
    <citation type="submission" date="2015-07" db="EMBL/GenBank/DDBJ databases">
        <title>Nocardia seriolae U-1 whole genome shotgun sequence.</title>
        <authorList>
            <person name="Imajoh M."/>
            <person name="Fukumoto Y."/>
            <person name="Sukeda M."/>
            <person name="Yamane J."/>
            <person name="Yamasaki K."/>
            <person name="Shimizu M."/>
            <person name="Ohnishi K."/>
            <person name="Oshima S."/>
        </authorList>
    </citation>
    <scope>NUCLEOTIDE SEQUENCE [LARGE SCALE GENOMIC DNA]</scope>
    <source>
        <strain evidence="3">U-1</strain>
    </source>
</reference>
<protein>
    <recommendedName>
        <fullName evidence="4">DUF4267 domain-containing protein</fullName>
    </recommendedName>
</protein>
<keyword evidence="1" id="KW-0812">Transmembrane</keyword>
<keyword evidence="1" id="KW-0472">Membrane</keyword>
<evidence type="ECO:0000313" key="2">
    <source>
        <dbReference type="EMBL" id="GAP31649.1"/>
    </source>
</evidence>
<reference evidence="2 3" key="2">
    <citation type="journal article" date="2016" name="Genome Announc.">
        <title>Draft Genome Sequence of Erythromycin- and Oxytetracycline-Sensitive Nocardia seriolae Strain U-1 (NBRC 110359).</title>
        <authorList>
            <person name="Imajoh M."/>
            <person name="Sukeda M."/>
            <person name="Shimizu M."/>
            <person name="Yamane J."/>
            <person name="Ohnishi K."/>
            <person name="Oshima S."/>
        </authorList>
    </citation>
    <scope>NUCLEOTIDE SEQUENCE [LARGE SCALE GENOMIC DNA]</scope>
    <source>
        <strain evidence="2 3">U-1</strain>
    </source>
</reference>
<sequence length="150" mass="15228">MVTDREPHRLRETPYRTGESMKSTIGTVAMAVGVTRIALGLGYMFAPGTLGRASFGPGVDSPQLRVTNKMLGSRELLVGAATLTAAQSNSPALGTVLLGAAAADAWDGYSALSTKGASVYAKSAIGAVALTASAIEAFVGACATRTHRAA</sequence>
<evidence type="ECO:0000313" key="3">
    <source>
        <dbReference type="Proteomes" id="UP000037179"/>
    </source>
</evidence>
<gene>
    <name evidence="2" type="ORF">NSK11_contig00122-0007</name>
</gene>
<evidence type="ECO:0000256" key="1">
    <source>
        <dbReference type="SAM" id="Phobius"/>
    </source>
</evidence>
<keyword evidence="1" id="KW-1133">Transmembrane helix</keyword>
<organism evidence="2 3">
    <name type="scientific">Nocardia seriolae</name>
    <dbReference type="NCBI Taxonomy" id="37332"/>
    <lineage>
        <taxon>Bacteria</taxon>
        <taxon>Bacillati</taxon>
        <taxon>Actinomycetota</taxon>
        <taxon>Actinomycetes</taxon>
        <taxon>Mycobacteriales</taxon>
        <taxon>Nocardiaceae</taxon>
        <taxon>Nocardia</taxon>
    </lineage>
</organism>
<keyword evidence="3" id="KW-1185">Reference proteome</keyword>